<dbReference type="PROSITE" id="PS00132">
    <property type="entry name" value="CARBOXYPEPT_ZN_1"/>
    <property type="match status" value="1"/>
</dbReference>
<evidence type="ECO:0000256" key="2">
    <source>
        <dbReference type="ARBA" id="ARBA00003091"/>
    </source>
</evidence>
<keyword evidence="8" id="KW-0378">Hydrolase</keyword>
<evidence type="ECO:0000256" key="8">
    <source>
        <dbReference type="ARBA" id="ARBA00022801"/>
    </source>
</evidence>
<dbReference type="Gene3D" id="3.30.70.340">
    <property type="entry name" value="Metallocarboxypeptidase-like"/>
    <property type="match status" value="1"/>
</dbReference>
<comment type="function">
    <text evidence="2">Extracellular metalloprotease that contributes to pathogenicity.</text>
</comment>
<dbReference type="SUPFAM" id="SSF54897">
    <property type="entry name" value="Protease propeptides/inhibitors"/>
    <property type="match status" value="1"/>
</dbReference>
<dbReference type="PROSITE" id="PS00133">
    <property type="entry name" value="CARBOXYPEPT_ZN_2"/>
    <property type="match status" value="1"/>
</dbReference>
<evidence type="ECO:0000313" key="18">
    <source>
        <dbReference type="Proteomes" id="UP001642483"/>
    </source>
</evidence>
<evidence type="ECO:0000256" key="7">
    <source>
        <dbReference type="ARBA" id="ARBA00022729"/>
    </source>
</evidence>
<keyword evidence="11" id="KW-0482">Metalloprotease</keyword>
<organism evidence="17 18">
    <name type="scientific">Clavelina lepadiformis</name>
    <name type="common">Light-bulb sea squirt</name>
    <name type="synonym">Ascidia lepadiformis</name>
    <dbReference type="NCBI Taxonomy" id="159417"/>
    <lineage>
        <taxon>Eukaryota</taxon>
        <taxon>Metazoa</taxon>
        <taxon>Chordata</taxon>
        <taxon>Tunicata</taxon>
        <taxon>Ascidiacea</taxon>
        <taxon>Aplousobranchia</taxon>
        <taxon>Clavelinidae</taxon>
        <taxon>Clavelina</taxon>
    </lineage>
</organism>
<dbReference type="Pfam" id="PF00246">
    <property type="entry name" value="Peptidase_M14"/>
    <property type="match status" value="1"/>
</dbReference>
<protein>
    <recommendedName>
        <fullName evidence="16">Peptidase M14 domain-containing protein</fullName>
    </recommendedName>
</protein>
<evidence type="ECO:0000256" key="13">
    <source>
        <dbReference type="ARBA" id="ARBA00023157"/>
    </source>
</evidence>
<dbReference type="PANTHER" id="PTHR11705:SF143">
    <property type="entry name" value="SLL0236 PROTEIN"/>
    <property type="match status" value="1"/>
</dbReference>
<evidence type="ECO:0000256" key="9">
    <source>
        <dbReference type="ARBA" id="ARBA00022833"/>
    </source>
</evidence>
<keyword evidence="6" id="KW-0479">Metal-binding</keyword>
<feature type="chain" id="PRO_5046924543" description="Peptidase M14 domain-containing protein" evidence="15">
    <location>
        <begin position="21"/>
        <end position="419"/>
    </location>
</feature>
<keyword evidence="12" id="KW-0865">Zymogen</keyword>
<sequence>MEKSLRSIFLVILIAISAQATVTNSLERNQIWRVNAATDDQLQDLKDLQNTKTVEMWRYPQKVNEPILIHVPSEHIKFSENYLSDANITYKVTVENLDDVINQQKFRSKRAITNLDEFDYTVYHRLEEIQEWMNLMTDRFPFVSQQQIGLSYEGRPLNMLKIQKPSSGAPKPIIWIDALIHSGEWVTSASLMFIWKEILTKPQYSWIIDSLDWYIMPVLNVDGYVYSWTFNRFWRKTRSITGTSFCQGVDGNRNWDSHWSEASSPNTCSSTYHAAFAGSESEIRHLMRFITEQKEGIKAFITLHSYSQLILYPYCYARNTYTPDHDEQHQLAVNMSKAMYEVHQTVYTPAQGAKGLNYLWSGCTIDWIYDKANITLTYTIELRDKGTYGFMLPPEQIVPTGEELLAGIEVLATHVLNKH</sequence>
<dbReference type="PROSITE" id="PS52035">
    <property type="entry name" value="PEPTIDASE_M14"/>
    <property type="match status" value="1"/>
</dbReference>
<keyword evidence="7 15" id="KW-0732">Signal</keyword>
<feature type="domain" description="Peptidase M14" evidence="16">
    <location>
        <begin position="122"/>
        <end position="415"/>
    </location>
</feature>
<keyword evidence="13" id="KW-1015">Disulfide bond</keyword>
<dbReference type="PRINTS" id="PR00765">
    <property type="entry name" value="CRBOXYPTASEA"/>
</dbReference>
<gene>
    <name evidence="17" type="ORF">CVLEPA_LOCUS21167</name>
</gene>
<comment type="similarity">
    <text evidence="3 14">Belongs to the peptidase M14 family.</text>
</comment>
<comment type="cofactor">
    <cofactor evidence="1">
        <name>Zn(2+)</name>
        <dbReference type="ChEBI" id="CHEBI:29105"/>
    </cofactor>
</comment>
<dbReference type="SMART" id="SM00631">
    <property type="entry name" value="Zn_pept"/>
    <property type="match status" value="1"/>
</dbReference>
<evidence type="ECO:0000313" key="17">
    <source>
        <dbReference type="EMBL" id="CAK8689209.1"/>
    </source>
</evidence>
<name>A0ABP0GEG1_CLALP</name>
<feature type="active site" description="Proton donor/acceptor" evidence="14">
    <location>
        <position position="381"/>
    </location>
</feature>
<dbReference type="Proteomes" id="UP001642483">
    <property type="component" value="Unassembled WGS sequence"/>
</dbReference>
<dbReference type="InterPro" id="IPR036990">
    <property type="entry name" value="M14A-like_propep"/>
</dbReference>
<keyword evidence="10" id="KW-0843">Virulence</keyword>
<dbReference type="PANTHER" id="PTHR11705">
    <property type="entry name" value="PROTEASE FAMILY M14 CARBOXYPEPTIDASE A,B"/>
    <property type="match status" value="1"/>
</dbReference>
<keyword evidence="4" id="KW-0121">Carboxypeptidase</keyword>
<dbReference type="Pfam" id="PF02244">
    <property type="entry name" value="Propep_M14"/>
    <property type="match status" value="1"/>
</dbReference>
<dbReference type="Gene3D" id="3.40.630.10">
    <property type="entry name" value="Zn peptidases"/>
    <property type="match status" value="1"/>
</dbReference>
<evidence type="ECO:0000256" key="1">
    <source>
        <dbReference type="ARBA" id="ARBA00001947"/>
    </source>
</evidence>
<evidence type="ECO:0000256" key="10">
    <source>
        <dbReference type="ARBA" id="ARBA00023026"/>
    </source>
</evidence>
<dbReference type="InterPro" id="IPR057247">
    <property type="entry name" value="CARBOXYPEPT_ZN_2"/>
</dbReference>
<dbReference type="InterPro" id="IPR000834">
    <property type="entry name" value="Peptidase_M14"/>
</dbReference>
<proteinExistence type="inferred from homology"/>
<evidence type="ECO:0000256" key="12">
    <source>
        <dbReference type="ARBA" id="ARBA00023145"/>
    </source>
</evidence>
<accession>A0ABP0GEG1</accession>
<evidence type="ECO:0000256" key="14">
    <source>
        <dbReference type="PROSITE-ProRule" id="PRU01379"/>
    </source>
</evidence>
<evidence type="ECO:0000256" key="15">
    <source>
        <dbReference type="SAM" id="SignalP"/>
    </source>
</evidence>
<dbReference type="CDD" id="cd03860">
    <property type="entry name" value="M14_CP_A-B_like"/>
    <property type="match status" value="1"/>
</dbReference>
<evidence type="ECO:0000256" key="4">
    <source>
        <dbReference type="ARBA" id="ARBA00022645"/>
    </source>
</evidence>
<dbReference type="InterPro" id="IPR003146">
    <property type="entry name" value="M14A_act_pep"/>
</dbReference>
<evidence type="ECO:0000256" key="11">
    <source>
        <dbReference type="ARBA" id="ARBA00023049"/>
    </source>
</evidence>
<evidence type="ECO:0000259" key="16">
    <source>
        <dbReference type="PROSITE" id="PS52035"/>
    </source>
</evidence>
<dbReference type="SUPFAM" id="SSF53187">
    <property type="entry name" value="Zn-dependent exopeptidases"/>
    <property type="match status" value="1"/>
</dbReference>
<keyword evidence="9" id="KW-0862">Zinc</keyword>
<reference evidence="17 18" key="1">
    <citation type="submission" date="2024-02" db="EMBL/GenBank/DDBJ databases">
        <authorList>
            <person name="Daric V."/>
            <person name="Darras S."/>
        </authorList>
    </citation>
    <scope>NUCLEOTIDE SEQUENCE [LARGE SCALE GENOMIC DNA]</scope>
</reference>
<dbReference type="InterPro" id="IPR057246">
    <property type="entry name" value="CARBOXYPEPT_ZN_1"/>
</dbReference>
<keyword evidence="5" id="KW-0645">Protease</keyword>
<dbReference type="EMBL" id="CAWYQH010000108">
    <property type="protein sequence ID" value="CAK8689209.1"/>
    <property type="molecule type" value="Genomic_DNA"/>
</dbReference>
<feature type="signal peptide" evidence="15">
    <location>
        <begin position="1"/>
        <end position="20"/>
    </location>
</feature>
<evidence type="ECO:0000256" key="6">
    <source>
        <dbReference type="ARBA" id="ARBA00022723"/>
    </source>
</evidence>
<comment type="caution">
    <text evidence="17">The sequence shown here is derived from an EMBL/GenBank/DDBJ whole genome shotgun (WGS) entry which is preliminary data.</text>
</comment>
<evidence type="ECO:0000256" key="3">
    <source>
        <dbReference type="ARBA" id="ARBA00005988"/>
    </source>
</evidence>
<evidence type="ECO:0000256" key="5">
    <source>
        <dbReference type="ARBA" id="ARBA00022670"/>
    </source>
</evidence>
<keyword evidence="18" id="KW-1185">Reference proteome</keyword>